<dbReference type="RefSeq" id="WP_377902852.1">
    <property type="nucleotide sequence ID" value="NZ_JBHRZS010000003.1"/>
</dbReference>
<dbReference type="InterPro" id="IPR015943">
    <property type="entry name" value="WD40/YVTN_repeat-like_dom_sf"/>
</dbReference>
<keyword evidence="4" id="KW-1185">Reference proteome</keyword>
<dbReference type="EMBL" id="JBHRZS010000003">
    <property type="protein sequence ID" value="MFC3878919.1"/>
    <property type="molecule type" value="Genomic_DNA"/>
</dbReference>
<evidence type="ECO:0000256" key="1">
    <source>
        <dbReference type="SAM" id="SignalP"/>
    </source>
</evidence>
<protein>
    <recommendedName>
        <fullName evidence="2">PorZ N-terminal beta-propeller domain-containing protein</fullName>
    </recommendedName>
</protein>
<evidence type="ECO:0000313" key="3">
    <source>
        <dbReference type="EMBL" id="MFC3878919.1"/>
    </source>
</evidence>
<evidence type="ECO:0000313" key="4">
    <source>
        <dbReference type="Proteomes" id="UP001595805"/>
    </source>
</evidence>
<keyword evidence="1" id="KW-0732">Signal</keyword>
<evidence type="ECO:0000259" key="2">
    <source>
        <dbReference type="Pfam" id="PF21544"/>
    </source>
</evidence>
<reference evidence="4" key="1">
    <citation type="journal article" date="2019" name="Int. J. Syst. Evol. Microbiol.">
        <title>The Global Catalogue of Microorganisms (GCM) 10K type strain sequencing project: providing services to taxonomists for standard genome sequencing and annotation.</title>
        <authorList>
            <consortium name="The Broad Institute Genomics Platform"/>
            <consortium name="The Broad Institute Genome Sequencing Center for Infectious Disease"/>
            <person name="Wu L."/>
            <person name="Ma J."/>
        </authorList>
    </citation>
    <scope>NUCLEOTIDE SEQUENCE [LARGE SCALE GENOMIC DNA]</scope>
    <source>
        <strain evidence="4">CCUG 60523</strain>
    </source>
</reference>
<gene>
    <name evidence="3" type="ORF">ACFOSV_01965</name>
</gene>
<feature type="signal peptide" evidence="1">
    <location>
        <begin position="1"/>
        <end position="34"/>
    </location>
</feature>
<dbReference type="SUPFAM" id="SSF63829">
    <property type="entry name" value="Calcium-dependent phosphotriesterase"/>
    <property type="match status" value="2"/>
</dbReference>
<sequence length="735" mass="80641">MKLDAENAFMKTSAKICSLFIALALLCPSFTSFGQEAVGEWRFHLSYSQSNKLVGSERGSLFALGKNGLFYYSGPNAELDELTRLDGISTQNFQSFAFDDDSNQLLVAHQNGVIDFVSERSVIPFFGLSENEFIPNKNINAFSKQGEQIWIAGDFGFAEIDPQNRIFKDSYLNLGPSGSALPIFGVAKNESNTYLASDAGIRFASNSSNLKDFRSWQTIPNTGETAWEQILIESEAQFALSKSGELFEFNQEGIQQIFGLTEVSNLKSQQSQIYFQQGNAVFSLGEGGDFREIFNSQESFVDFWVDESDVTILLPSKGILLPGSNVPLVFPGPTSPSFGVGLLQNQIISLPASYDSDRTINSSSTAKASFLSERIWQEITSPDSITTAITWQNEAYFGTTSGLWVLRANGDLEQIALPGGPDNLPISALATDARGSLWIGIFDQVSRVFELSSDGIRSVDVPGLLLPKSIITDLQSRLWIVQGNRFGRTLRLFFPETGQSRSFGQSNSLGGLPDDQVFDAYLDQRDRLWLATARGIAFLPSASLIESNTNLEAVRPLVDGAPVFSGQEVLSLAQSPDQTFFVGTRQSGLWHFSEDFDQVLQTYTPSNSPLPDRQIVDLQVDGANGQLFVLCPQGLISLRTGIKDVFQNLEALKIFPNPVQPDFSGLLTIEGLVEDSDLLITDTSGKPVYRTLAKGGSITWNLQDGSGRRLTTGVYLIYVFDPTGRQRAAGKFLVI</sequence>
<feature type="domain" description="PorZ N-terminal beta-propeller" evidence="2">
    <location>
        <begin position="61"/>
        <end position="217"/>
    </location>
</feature>
<dbReference type="Pfam" id="PF21544">
    <property type="entry name" value="PorZ_N_b_propeller"/>
    <property type="match status" value="1"/>
</dbReference>
<proteinExistence type="predicted"/>
<organism evidence="3 4">
    <name type="scientific">Algoriphagus namhaensis</name>
    <dbReference type="NCBI Taxonomy" id="915353"/>
    <lineage>
        <taxon>Bacteria</taxon>
        <taxon>Pseudomonadati</taxon>
        <taxon>Bacteroidota</taxon>
        <taxon>Cytophagia</taxon>
        <taxon>Cytophagales</taxon>
        <taxon>Cyclobacteriaceae</taxon>
        <taxon>Algoriphagus</taxon>
    </lineage>
</organism>
<accession>A0ABV8ANH2</accession>
<feature type="chain" id="PRO_5047381424" description="PorZ N-terminal beta-propeller domain-containing protein" evidence="1">
    <location>
        <begin position="35"/>
        <end position="735"/>
    </location>
</feature>
<comment type="caution">
    <text evidence="3">The sequence shown here is derived from an EMBL/GenBank/DDBJ whole genome shotgun (WGS) entry which is preliminary data.</text>
</comment>
<dbReference type="Gene3D" id="2.130.10.10">
    <property type="entry name" value="YVTN repeat-like/Quinoprotein amine dehydrogenase"/>
    <property type="match status" value="3"/>
</dbReference>
<name>A0ABV8ANH2_9BACT</name>
<dbReference type="Proteomes" id="UP001595805">
    <property type="component" value="Unassembled WGS sequence"/>
</dbReference>
<dbReference type="InterPro" id="IPR048954">
    <property type="entry name" value="PorZ_N"/>
</dbReference>